<proteinExistence type="predicted"/>
<reference evidence="1 2" key="2">
    <citation type="journal article" date="2022" name="Mol. Ecol. Resour.">
        <title>The genomes of chicory, endive, great burdock and yacon provide insights into Asteraceae paleo-polyploidization history and plant inulin production.</title>
        <authorList>
            <person name="Fan W."/>
            <person name="Wang S."/>
            <person name="Wang H."/>
            <person name="Wang A."/>
            <person name="Jiang F."/>
            <person name="Liu H."/>
            <person name="Zhao H."/>
            <person name="Xu D."/>
            <person name="Zhang Y."/>
        </authorList>
    </citation>
    <scope>NUCLEOTIDE SEQUENCE [LARGE SCALE GENOMIC DNA]</scope>
    <source>
        <strain evidence="2">cv. Niubang</strain>
    </source>
</reference>
<comment type="caution">
    <text evidence="1">The sequence shown here is derived from an EMBL/GenBank/DDBJ whole genome shotgun (WGS) entry which is preliminary data.</text>
</comment>
<protein>
    <submittedName>
        <fullName evidence="1">Uncharacterized protein</fullName>
    </submittedName>
</protein>
<reference evidence="2" key="1">
    <citation type="journal article" date="2022" name="Mol. Ecol. Resour.">
        <title>The genomes of chicory, endive, great burdock and yacon provide insights into Asteraceae palaeo-polyploidization history and plant inulin production.</title>
        <authorList>
            <person name="Fan W."/>
            <person name="Wang S."/>
            <person name="Wang H."/>
            <person name="Wang A."/>
            <person name="Jiang F."/>
            <person name="Liu H."/>
            <person name="Zhao H."/>
            <person name="Xu D."/>
            <person name="Zhang Y."/>
        </authorList>
    </citation>
    <scope>NUCLEOTIDE SEQUENCE [LARGE SCALE GENOMIC DNA]</scope>
    <source>
        <strain evidence="2">cv. Niubang</strain>
    </source>
</reference>
<evidence type="ECO:0000313" key="2">
    <source>
        <dbReference type="Proteomes" id="UP001055879"/>
    </source>
</evidence>
<dbReference type="EMBL" id="CM042052">
    <property type="protein sequence ID" value="KAI3718295.1"/>
    <property type="molecule type" value="Genomic_DNA"/>
</dbReference>
<accession>A0ACB9B7W9</accession>
<organism evidence="1 2">
    <name type="scientific">Arctium lappa</name>
    <name type="common">Greater burdock</name>
    <name type="synonym">Lappa major</name>
    <dbReference type="NCBI Taxonomy" id="4217"/>
    <lineage>
        <taxon>Eukaryota</taxon>
        <taxon>Viridiplantae</taxon>
        <taxon>Streptophyta</taxon>
        <taxon>Embryophyta</taxon>
        <taxon>Tracheophyta</taxon>
        <taxon>Spermatophyta</taxon>
        <taxon>Magnoliopsida</taxon>
        <taxon>eudicotyledons</taxon>
        <taxon>Gunneridae</taxon>
        <taxon>Pentapetalae</taxon>
        <taxon>asterids</taxon>
        <taxon>campanulids</taxon>
        <taxon>Asterales</taxon>
        <taxon>Asteraceae</taxon>
        <taxon>Carduoideae</taxon>
        <taxon>Cardueae</taxon>
        <taxon>Arctiinae</taxon>
        <taxon>Arctium</taxon>
    </lineage>
</organism>
<sequence length="112" mass="12819">MATTNLEVLNMIGVRGGVVSQMVEHNGVVRMKILVKRQQLEQVLEQVVKKREADKGIHVNLQRLSKSSVPKSLEQRLNDLKRMQIQRSSKSKRDCRGFWKPALRSIPEAKVC</sequence>
<evidence type="ECO:0000313" key="1">
    <source>
        <dbReference type="EMBL" id="KAI3718295.1"/>
    </source>
</evidence>
<name>A0ACB9B7W9_ARCLA</name>
<gene>
    <name evidence="1" type="ORF">L6452_19159</name>
</gene>
<dbReference type="Proteomes" id="UP001055879">
    <property type="component" value="Linkage Group LG06"/>
</dbReference>
<keyword evidence="2" id="KW-1185">Reference proteome</keyword>